<feature type="compositionally biased region" description="Basic and acidic residues" evidence="1">
    <location>
        <begin position="1"/>
        <end position="33"/>
    </location>
</feature>
<comment type="caution">
    <text evidence="2">The sequence shown here is derived from an EMBL/GenBank/DDBJ whole genome shotgun (WGS) entry which is preliminary data.</text>
</comment>
<name>A5KR06_9FIRM</name>
<dbReference type="EMBL" id="AAVP02000021">
    <property type="protein sequence ID" value="EDK23151.1"/>
    <property type="molecule type" value="Genomic_DNA"/>
</dbReference>
<proteinExistence type="predicted"/>
<dbReference type="Proteomes" id="UP000003577">
    <property type="component" value="Unassembled WGS sequence"/>
</dbReference>
<evidence type="ECO:0000313" key="2">
    <source>
        <dbReference type="EMBL" id="EDK23151.1"/>
    </source>
</evidence>
<reference evidence="2 3" key="1">
    <citation type="submission" date="2007-03" db="EMBL/GenBank/DDBJ databases">
        <authorList>
            <person name="Fulton L."/>
            <person name="Clifton S."/>
            <person name="Fulton B."/>
            <person name="Xu J."/>
            <person name="Minx P."/>
            <person name="Pepin K.H."/>
            <person name="Johnson M."/>
            <person name="Thiruvilangam P."/>
            <person name="Bhonagiri V."/>
            <person name="Nash W.E."/>
            <person name="Mardis E.R."/>
            <person name="Wilson R.K."/>
        </authorList>
    </citation>
    <scope>NUCLEOTIDE SEQUENCE [LARGE SCALE GENOMIC DNA]</scope>
    <source>
        <strain evidence="2 3">ATCC 27756</strain>
    </source>
</reference>
<gene>
    <name evidence="2" type="ORF">RUMTOR_02698</name>
</gene>
<accession>A5KR06</accession>
<evidence type="ECO:0000256" key="1">
    <source>
        <dbReference type="SAM" id="MobiDB-lite"/>
    </source>
</evidence>
<dbReference type="AlphaFoldDB" id="A5KR06"/>
<organism evidence="2 3">
    <name type="scientific">[Ruminococcus] torques ATCC 27756</name>
    <dbReference type="NCBI Taxonomy" id="411460"/>
    <lineage>
        <taxon>Bacteria</taxon>
        <taxon>Bacillati</taxon>
        <taxon>Bacillota</taxon>
        <taxon>Clostridia</taxon>
        <taxon>Lachnospirales</taxon>
        <taxon>Lachnospiraceae</taxon>
        <taxon>Mediterraneibacter</taxon>
    </lineage>
</organism>
<dbReference type="HOGENOM" id="CLU_3257430_0_0_9"/>
<feature type="region of interest" description="Disordered" evidence="1">
    <location>
        <begin position="1"/>
        <end position="42"/>
    </location>
</feature>
<protein>
    <submittedName>
        <fullName evidence="2">Uncharacterized protein</fullName>
    </submittedName>
</protein>
<dbReference type="PaxDb" id="411460-RUMTOR_02698"/>
<sequence>MNGKVSKKDFAFSRHFGESHDSRREKNLEDKGTIRRSYRRKL</sequence>
<evidence type="ECO:0000313" key="3">
    <source>
        <dbReference type="Proteomes" id="UP000003577"/>
    </source>
</evidence>
<reference evidence="2 3" key="2">
    <citation type="submission" date="2007-04" db="EMBL/GenBank/DDBJ databases">
        <title>Draft genome sequence of Ruminococcus torques (ATCC 27756).</title>
        <authorList>
            <person name="Sudarsanam P."/>
            <person name="Ley R."/>
            <person name="Guruge J."/>
            <person name="Turnbaugh P.J."/>
            <person name="Mahowald M."/>
            <person name="Liep D."/>
            <person name="Gordon J."/>
        </authorList>
    </citation>
    <scope>NUCLEOTIDE SEQUENCE [LARGE SCALE GENOMIC DNA]</scope>
    <source>
        <strain evidence="2 3">ATCC 27756</strain>
    </source>
</reference>